<dbReference type="Pfam" id="PF05678">
    <property type="entry name" value="VQ"/>
    <property type="match status" value="1"/>
</dbReference>
<evidence type="ECO:0000259" key="1">
    <source>
        <dbReference type="Pfam" id="PF05678"/>
    </source>
</evidence>
<accession>A0AAN9FNH8</accession>
<proteinExistence type="predicted"/>
<dbReference type="Proteomes" id="UP001359559">
    <property type="component" value="Unassembled WGS sequence"/>
</dbReference>
<feature type="domain" description="VQ" evidence="1">
    <location>
        <begin position="45"/>
        <end position="70"/>
    </location>
</feature>
<evidence type="ECO:0000313" key="3">
    <source>
        <dbReference type="Proteomes" id="UP001359559"/>
    </source>
</evidence>
<keyword evidence="3" id="KW-1185">Reference proteome</keyword>
<dbReference type="PANTHER" id="PTHR33143:SF3">
    <property type="entry name" value="VQ MOTIF-CONTAINING PROTEIN 17-RELATED"/>
    <property type="match status" value="1"/>
</dbReference>
<dbReference type="PANTHER" id="PTHR33143">
    <property type="entry name" value="F16F4.1 PROTEIN-RELATED"/>
    <property type="match status" value="1"/>
</dbReference>
<gene>
    <name evidence="2" type="ORF">RJT34_23862</name>
</gene>
<evidence type="ECO:0000313" key="2">
    <source>
        <dbReference type="EMBL" id="KAK7278824.1"/>
    </source>
</evidence>
<name>A0AAN9FNH8_CLITE</name>
<reference evidence="2 3" key="1">
    <citation type="submission" date="2024-01" db="EMBL/GenBank/DDBJ databases">
        <title>The genomes of 5 underutilized Papilionoideae crops provide insights into root nodulation and disease resistance.</title>
        <authorList>
            <person name="Yuan L."/>
        </authorList>
    </citation>
    <scope>NUCLEOTIDE SEQUENCE [LARGE SCALE GENOMIC DNA]</scope>
    <source>
        <strain evidence="2">LY-2023</strain>
        <tissue evidence="2">Leaf</tissue>
    </source>
</reference>
<dbReference type="AlphaFoldDB" id="A0AAN9FNH8"/>
<organism evidence="2 3">
    <name type="scientific">Clitoria ternatea</name>
    <name type="common">Butterfly pea</name>
    <dbReference type="NCBI Taxonomy" id="43366"/>
    <lineage>
        <taxon>Eukaryota</taxon>
        <taxon>Viridiplantae</taxon>
        <taxon>Streptophyta</taxon>
        <taxon>Embryophyta</taxon>
        <taxon>Tracheophyta</taxon>
        <taxon>Spermatophyta</taxon>
        <taxon>Magnoliopsida</taxon>
        <taxon>eudicotyledons</taxon>
        <taxon>Gunneridae</taxon>
        <taxon>Pentapetalae</taxon>
        <taxon>rosids</taxon>
        <taxon>fabids</taxon>
        <taxon>Fabales</taxon>
        <taxon>Fabaceae</taxon>
        <taxon>Papilionoideae</taxon>
        <taxon>50 kb inversion clade</taxon>
        <taxon>NPAAA clade</taxon>
        <taxon>indigoferoid/millettioid clade</taxon>
        <taxon>Phaseoleae</taxon>
        <taxon>Clitoria</taxon>
    </lineage>
</organism>
<dbReference type="InterPro" id="IPR008889">
    <property type="entry name" value="VQ"/>
</dbReference>
<dbReference type="GO" id="GO:0005634">
    <property type="term" value="C:nucleus"/>
    <property type="evidence" value="ECO:0007669"/>
    <property type="project" value="TreeGrafter"/>
</dbReference>
<comment type="caution">
    <text evidence="2">The sequence shown here is derived from an EMBL/GenBank/DDBJ whole genome shotgun (WGS) entry which is preliminary data.</text>
</comment>
<dbReference type="EMBL" id="JAYKXN010000006">
    <property type="protein sequence ID" value="KAK7278824.1"/>
    <property type="molecule type" value="Genomic_DNA"/>
</dbReference>
<protein>
    <recommendedName>
        <fullName evidence="1">VQ domain-containing protein</fullName>
    </recommendedName>
</protein>
<sequence length="205" mass="23180">MENIKLRKHTHSCISNNNSHPSLAIHKDSHALSKTTKPKIRIIHIFAPEIIKTDAENFRELVQKLTGKPSEEINMCHNKKKKKKTRVIPKTEEILESRSSSSTTSGMSSEDQRVLIAKKTHEVRNDKTNNNYYYNSHGGFWGLDVTTRDHRVKQEVGICSSDESSGGYLCGFSDLEGFISEIAEFPLLPLDATPLMQGFEEPQLL</sequence>
<dbReference type="InterPro" id="IPR039607">
    <property type="entry name" value="VQ_8/17/18/20/21/25"/>
</dbReference>